<dbReference type="GO" id="GO:0030970">
    <property type="term" value="P:retrograde protein transport, ER to cytosol"/>
    <property type="evidence" value="ECO:0007669"/>
    <property type="project" value="TreeGrafter"/>
</dbReference>
<dbReference type="GO" id="GO:0016887">
    <property type="term" value="F:ATP hydrolysis activity"/>
    <property type="evidence" value="ECO:0007669"/>
    <property type="project" value="InterPro"/>
</dbReference>
<dbReference type="InterPro" id="IPR029067">
    <property type="entry name" value="CDC48_domain_2-like_sf"/>
</dbReference>
<dbReference type="GO" id="GO:0034098">
    <property type="term" value="C:VCP-NPL4-UFD1 AAA ATPase complex"/>
    <property type="evidence" value="ECO:0007669"/>
    <property type="project" value="TreeGrafter"/>
</dbReference>
<name>A0AAD3TD30_NEPGR</name>
<dbReference type="SUPFAM" id="SSF54585">
    <property type="entry name" value="Cdc48 domain 2-like"/>
    <property type="match status" value="1"/>
</dbReference>
<dbReference type="GO" id="GO:0005524">
    <property type="term" value="F:ATP binding"/>
    <property type="evidence" value="ECO:0007669"/>
    <property type="project" value="UniProtKB-KW"/>
</dbReference>
<keyword evidence="1" id="KW-0547">Nucleotide-binding</keyword>
<protein>
    <recommendedName>
        <fullName evidence="3">AAA+ ATPase domain-containing protein</fullName>
    </recommendedName>
</protein>
<dbReference type="SUPFAM" id="SSF50692">
    <property type="entry name" value="ADC-like"/>
    <property type="match status" value="1"/>
</dbReference>
<feature type="domain" description="AAA+ ATPase" evidence="3">
    <location>
        <begin position="189"/>
        <end position="325"/>
    </location>
</feature>
<dbReference type="InterPro" id="IPR003593">
    <property type="entry name" value="AAA+_ATPase"/>
</dbReference>
<dbReference type="Proteomes" id="UP001279734">
    <property type="component" value="Unassembled WGS sequence"/>
</dbReference>
<dbReference type="EMBL" id="BSYO01000033">
    <property type="protein sequence ID" value="GMH27903.1"/>
    <property type="molecule type" value="Genomic_DNA"/>
</dbReference>
<dbReference type="InterPro" id="IPR009010">
    <property type="entry name" value="Asp_de-COase-like_dom_sf"/>
</dbReference>
<dbReference type="InterPro" id="IPR041569">
    <property type="entry name" value="AAA_lid_3"/>
</dbReference>
<evidence type="ECO:0000313" key="5">
    <source>
        <dbReference type="Proteomes" id="UP001279734"/>
    </source>
</evidence>
<organism evidence="4 5">
    <name type="scientific">Nepenthes gracilis</name>
    <name type="common">Slender pitcher plant</name>
    <dbReference type="NCBI Taxonomy" id="150966"/>
    <lineage>
        <taxon>Eukaryota</taxon>
        <taxon>Viridiplantae</taxon>
        <taxon>Streptophyta</taxon>
        <taxon>Embryophyta</taxon>
        <taxon>Tracheophyta</taxon>
        <taxon>Spermatophyta</taxon>
        <taxon>Magnoliopsida</taxon>
        <taxon>eudicotyledons</taxon>
        <taxon>Gunneridae</taxon>
        <taxon>Pentapetalae</taxon>
        <taxon>Caryophyllales</taxon>
        <taxon>Nepenthaceae</taxon>
        <taxon>Nepenthes</taxon>
    </lineage>
</organism>
<dbReference type="GO" id="GO:0005634">
    <property type="term" value="C:nucleus"/>
    <property type="evidence" value="ECO:0007669"/>
    <property type="project" value="TreeGrafter"/>
</dbReference>
<proteinExistence type="predicted"/>
<reference evidence="4" key="1">
    <citation type="submission" date="2023-05" db="EMBL/GenBank/DDBJ databases">
        <title>Nepenthes gracilis genome sequencing.</title>
        <authorList>
            <person name="Fukushima K."/>
        </authorList>
    </citation>
    <scope>NUCLEOTIDE SEQUENCE</scope>
    <source>
        <strain evidence="4">SING2019-196</strain>
    </source>
</reference>
<dbReference type="Gene3D" id="3.40.50.300">
    <property type="entry name" value="P-loop containing nucleotide triphosphate hydrolases"/>
    <property type="match status" value="1"/>
</dbReference>
<evidence type="ECO:0000259" key="3">
    <source>
        <dbReference type="SMART" id="SM00382"/>
    </source>
</evidence>
<evidence type="ECO:0000313" key="4">
    <source>
        <dbReference type="EMBL" id="GMH27903.1"/>
    </source>
</evidence>
<dbReference type="FunFam" id="3.40.50.300:FF:000012">
    <property type="entry name" value="Transitional endoplasmic reticulum ATPase"/>
    <property type="match status" value="1"/>
</dbReference>
<dbReference type="Pfam" id="PF00004">
    <property type="entry name" value="AAA"/>
    <property type="match status" value="1"/>
</dbReference>
<sequence>MADLVEKKVDASQRKKRRDTVCLALADATYDEPTIRINKVVRPNLWIRLGDVVSVHQCPDMKYGKRVHILPIDDTIEDVTGNLFDAYLNPYFLEACCPVRKGNMFLVRGGIRSVESKVIETDPAEYCVVTPNPKIYCEGERVKREEENRLDEVGYDDIGGVRKEVAQILKLVELPLRHPQLFKSIGVKLPKGILLYRPPRSGKKLRARADANETSAFFFCINGPEILSKFARKSESNLRKAFEEMEKNAPTIFFIDEIDSIAPKREKTHGEVERRIVSQLLTLLDGLKSHAHVIVIEATDGPNSFDPALRRFGRFDSEINIGASTVVEHFEILHSHPKNMKLTKYVDIARIAEDTHDYIGADLDALCSEAALQCIIEKMDDVLQPLLDKARLVSYSARAAWEFVMVKMLPTFLPRRVFLSLAELCEEKHSKAEAISSWIHLVDLIVAFDKRM</sequence>
<dbReference type="InterPro" id="IPR027417">
    <property type="entry name" value="P-loop_NTPase"/>
</dbReference>
<keyword evidence="2" id="KW-0067">ATP-binding</keyword>
<evidence type="ECO:0000256" key="1">
    <source>
        <dbReference type="ARBA" id="ARBA00022741"/>
    </source>
</evidence>
<dbReference type="SMART" id="SM00382">
    <property type="entry name" value="AAA"/>
    <property type="match status" value="1"/>
</dbReference>
<dbReference type="GO" id="GO:0005829">
    <property type="term" value="C:cytosol"/>
    <property type="evidence" value="ECO:0007669"/>
    <property type="project" value="TreeGrafter"/>
</dbReference>
<evidence type="ECO:0000256" key="2">
    <source>
        <dbReference type="ARBA" id="ARBA00022840"/>
    </source>
</evidence>
<comment type="caution">
    <text evidence="4">The sequence shown here is derived from an EMBL/GenBank/DDBJ whole genome shotgun (WGS) entry which is preliminary data.</text>
</comment>
<dbReference type="PANTHER" id="PTHR23077:SF171">
    <property type="entry name" value="NUCLEAR VALOSIN-CONTAINING PROTEIN-LIKE"/>
    <property type="match status" value="1"/>
</dbReference>
<dbReference type="Gene3D" id="3.10.330.10">
    <property type="match status" value="1"/>
</dbReference>
<dbReference type="FunFam" id="3.10.330.10:FF:000001">
    <property type="entry name" value="Cell division control 48"/>
    <property type="match status" value="1"/>
</dbReference>
<dbReference type="GO" id="GO:0051228">
    <property type="term" value="P:mitotic spindle disassembly"/>
    <property type="evidence" value="ECO:0007669"/>
    <property type="project" value="TreeGrafter"/>
</dbReference>
<dbReference type="PANTHER" id="PTHR23077">
    <property type="entry name" value="AAA-FAMILY ATPASE"/>
    <property type="match status" value="1"/>
</dbReference>
<dbReference type="InterPro" id="IPR050168">
    <property type="entry name" value="AAA_ATPase_domain"/>
</dbReference>
<dbReference type="Gene3D" id="2.40.40.20">
    <property type="match status" value="1"/>
</dbReference>
<accession>A0AAD3TD30</accession>
<dbReference type="InterPro" id="IPR003959">
    <property type="entry name" value="ATPase_AAA_core"/>
</dbReference>
<dbReference type="GO" id="GO:0097352">
    <property type="term" value="P:autophagosome maturation"/>
    <property type="evidence" value="ECO:0007669"/>
    <property type="project" value="TreeGrafter"/>
</dbReference>
<dbReference type="SUPFAM" id="SSF52540">
    <property type="entry name" value="P-loop containing nucleoside triphosphate hydrolases"/>
    <property type="match status" value="1"/>
</dbReference>
<dbReference type="GO" id="GO:0031593">
    <property type="term" value="F:polyubiquitin modification-dependent protein binding"/>
    <property type="evidence" value="ECO:0007669"/>
    <property type="project" value="TreeGrafter"/>
</dbReference>
<keyword evidence="5" id="KW-1185">Reference proteome</keyword>
<dbReference type="Gene3D" id="1.10.8.60">
    <property type="match status" value="1"/>
</dbReference>
<gene>
    <name evidence="4" type="ORF">Nepgr_029746</name>
</gene>
<dbReference type="Pfam" id="PF17862">
    <property type="entry name" value="AAA_lid_3"/>
    <property type="match status" value="1"/>
</dbReference>
<dbReference type="AlphaFoldDB" id="A0AAD3TD30"/>